<dbReference type="GO" id="GO:0006412">
    <property type="term" value="P:translation"/>
    <property type="evidence" value="ECO:0007669"/>
    <property type="project" value="UniProtKB-UniRule"/>
</dbReference>
<sequence length="95" mass="10191">MKLTVEQVRHVATLARLSLSSEEEERYATQLSAILDAVAQLQELDVSGVEPTSHATLASSLLREDVARPSLPPEKALANAPARVGTSFAVPKILE</sequence>
<keyword evidence="2" id="KW-0808">Transferase</keyword>
<dbReference type="InterPro" id="IPR003837">
    <property type="entry name" value="GatC"/>
</dbReference>
<comment type="function">
    <text evidence="1">Allows the formation of correctly charged Asn-tRNA(Asn) or Gln-tRNA(Gln) through the transamidation of misacylated Asp-tRNA(Asn) or Glu-tRNA(Gln) in organisms which lack either or both of asparaginyl-tRNA or glutaminyl-tRNA synthetases. The reaction takes place in the presence of glutamine and ATP through an activated phospho-Asp-tRNA(Asn) or phospho-Glu-tRNA(Gln).</text>
</comment>
<gene>
    <name evidence="1" type="primary">gatC</name>
    <name evidence="2" type="ORF">Q664_12955</name>
</gene>
<dbReference type="GO" id="GO:0050567">
    <property type="term" value="F:glutaminyl-tRNA synthase (glutamine-hydrolyzing) activity"/>
    <property type="evidence" value="ECO:0007669"/>
    <property type="project" value="UniProtKB-UniRule"/>
</dbReference>
<comment type="catalytic activity">
    <reaction evidence="1">
        <text>L-aspartyl-tRNA(Asn) + L-glutamine + ATP + H2O = L-asparaginyl-tRNA(Asn) + L-glutamate + ADP + phosphate + 2 H(+)</text>
        <dbReference type="Rhea" id="RHEA:14513"/>
        <dbReference type="Rhea" id="RHEA-COMP:9674"/>
        <dbReference type="Rhea" id="RHEA-COMP:9677"/>
        <dbReference type="ChEBI" id="CHEBI:15377"/>
        <dbReference type="ChEBI" id="CHEBI:15378"/>
        <dbReference type="ChEBI" id="CHEBI:29985"/>
        <dbReference type="ChEBI" id="CHEBI:30616"/>
        <dbReference type="ChEBI" id="CHEBI:43474"/>
        <dbReference type="ChEBI" id="CHEBI:58359"/>
        <dbReference type="ChEBI" id="CHEBI:78515"/>
        <dbReference type="ChEBI" id="CHEBI:78516"/>
        <dbReference type="ChEBI" id="CHEBI:456216"/>
    </reaction>
</comment>
<comment type="similarity">
    <text evidence="1">Belongs to the GatC family.</text>
</comment>
<dbReference type="PANTHER" id="PTHR15004">
    <property type="entry name" value="GLUTAMYL-TRNA(GLN) AMIDOTRANSFERASE SUBUNIT C, MITOCHONDRIAL"/>
    <property type="match status" value="1"/>
</dbReference>
<comment type="subunit">
    <text evidence="1">Heterotrimer of A, B and C subunits.</text>
</comment>
<dbReference type="EMBL" id="JPMI01000079">
    <property type="protein sequence ID" value="KFA92764.1"/>
    <property type="molecule type" value="Genomic_DNA"/>
</dbReference>
<name>A0A084SWC9_9BACT</name>
<dbReference type="EC" id="6.3.5.-" evidence="1"/>
<keyword evidence="1" id="KW-0547">Nucleotide-binding</keyword>
<comment type="caution">
    <text evidence="2">The sequence shown here is derived from an EMBL/GenBank/DDBJ whole genome shotgun (WGS) entry which is preliminary data.</text>
</comment>
<dbReference type="Proteomes" id="UP000028547">
    <property type="component" value="Unassembled WGS sequence"/>
</dbReference>
<dbReference type="GO" id="GO:0050566">
    <property type="term" value="F:asparaginyl-tRNA synthase (glutamine-hydrolyzing) activity"/>
    <property type="evidence" value="ECO:0007669"/>
    <property type="project" value="RHEA"/>
</dbReference>
<reference evidence="2 3" key="1">
    <citation type="submission" date="2014-07" db="EMBL/GenBank/DDBJ databases">
        <title>Draft Genome Sequence of Gephyronic Acid Producer, Cystobacter violaceus Strain Cb vi76.</title>
        <authorList>
            <person name="Stevens D.C."/>
            <person name="Young J."/>
            <person name="Carmichael R."/>
            <person name="Tan J."/>
            <person name="Taylor R.E."/>
        </authorList>
    </citation>
    <scope>NUCLEOTIDE SEQUENCE [LARGE SCALE GENOMIC DNA]</scope>
    <source>
        <strain evidence="2 3">Cb vi76</strain>
    </source>
</reference>
<dbReference type="Gene3D" id="1.10.20.60">
    <property type="entry name" value="Glu-tRNAGln amidotransferase C subunit, N-terminal domain"/>
    <property type="match status" value="1"/>
</dbReference>
<evidence type="ECO:0000313" key="2">
    <source>
        <dbReference type="EMBL" id="KFA92764.1"/>
    </source>
</evidence>
<dbReference type="GO" id="GO:0006450">
    <property type="term" value="P:regulation of translational fidelity"/>
    <property type="evidence" value="ECO:0007669"/>
    <property type="project" value="InterPro"/>
</dbReference>
<organism evidence="2 3">
    <name type="scientific">Archangium violaceum Cb vi76</name>
    <dbReference type="NCBI Taxonomy" id="1406225"/>
    <lineage>
        <taxon>Bacteria</taxon>
        <taxon>Pseudomonadati</taxon>
        <taxon>Myxococcota</taxon>
        <taxon>Myxococcia</taxon>
        <taxon>Myxococcales</taxon>
        <taxon>Cystobacterineae</taxon>
        <taxon>Archangiaceae</taxon>
        <taxon>Archangium</taxon>
    </lineage>
</organism>
<dbReference type="PANTHER" id="PTHR15004:SF0">
    <property type="entry name" value="GLUTAMYL-TRNA(GLN) AMIDOTRANSFERASE SUBUNIT C, MITOCHONDRIAL"/>
    <property type="match status" value="1"/>
</dbReference>
<keyword evidence="1" id="KW-0067">ATP-binding</keyword>
<dbReference type="AlphaFoldDB" id="A0A084SWC9"/>
<dbReference type="NCBIfam" id="TIGR00135">
    <property type="entry name" value="gatC"/>
    <property type="match status" value="1"/>
</dbReference>
<dbReference type="HAMAP" id="MF_00122">
    <property type="entry name" value="GatC"/>
    <property type="match status" value="1"/>
</dbReference>
<dbReference type="SUPFAM" id="SSF141000">
    <property type="entry name" value="Glu-tRNAGln amidotransferase C subunit"/>
    <property type="match status" value="1"/>
</dbReference>
<evidence type="ECO:0000313" key="3">
    <source>
        <dbReference type="Proteomes" id="UP000028547"/>
    </source>
</evidence>
<protein>
    <recommendedName>
        <fullName evidence="1">Aspartyl/glutamyl-tRNA(Asn/Gln) amidotransferase subunit C</fullName>
        <shortName evidence="1">Asp/Glu-ADT subunit C</shortName>
        <ecNumber evidence="1">6.3.5.-</ecNumber>
    </recommendedName>
</protein>
<evidence type="ECO:0000256" key="1">
    <source>
        <dbReference type="HAMAP-Rule" id="MF_00122"/>
    </source>
</evidence>
<dbReference type="InterPro" id="IPR036113">
    <property type="entry name" value="Asp/Glu-ADT_sf_sub_c"/>
</dbReference>
<keyword evidence="1" id="KW-0648">Protein biosynthesis</keyword>
<dbReference type="GO" id="GO:0016740">
    <property type="term" value="F:transferase activity"/>
    <property type="evidence" value="ECO:0007669"/>
    <property type="project" value="UniProtKB-KW"/>
</dbReference>
<dbReference type="GO" id="GO:0005524">
    <property type="term" value="F:ATP binding"/>
    <property type="evidence" value="ECO:0007669"/>
    <property type="project" value="UniProtKB-KW"/>
</dbReference>
<proteinExistence type="inferred from homology"/>
<comment type="catalytic activity">
    <reaction evidence="1">
        <text>L-glutamyl-tRNA(Gln) + L-glutamine + ATP + H2O = L-glutaminyl-tRNA(Gln) + L-glutamate + ADP + phosphate + H(+)</text>
        <dbReference type="Rhea" id="RHEA:17521"/>
        <dbReference type="Rhea" id="RHEA-COMP:9681"/>
        <dbReference type="Rhea" id="RHEA-COMP:9684"/>
        <dbReference type="ChEBI" id="CHEBI:15377"/>
        <dbReference type="ChEBI" id="CHEBI:15378"/>
        <dbReference type="ChEBI" id="CHEBI:29985"/>
        <dbReference type="ChEBI" id="CHEBI:30616"/>
        <dbReference type="ChEBI" id="CHEBI:43474"/>
        <dbReference type="ChEBI" id="CHEBI:58359"/>
        <dbReference type="ChEBI" id="CHEBI:78520"/>
        <dbReference type="ChEBI" id="CHEBI:78521"/>
        <dbReference type="ChEBI" id="CHEBI:456216"/>
    </reaction>
</comment>
<dbReference type="RefSeq" id="WP_043394077.1">
    <property type="nucleotide sequence ID" value="NZ_JPMI01000079.1"/>
</dbReference>
<accession>A0A084SWC9</accession>
<dbReference type="Pfam" id="PF02686">
    <property type="entry name" value="GatC"/>
    <property type="match status" value="1"/>
</dbReference>
<dbReference type="GO" id="GO:0070681">
    <property type="term" value="P:glutaminyl-tRNAGln biosynthesis via transamidation"/>
    <property type="evidence" value="ECO:0007669"/>
    <property type="project" value="TreeGrafter"/>
</dbReference>
<keyword evidence="1" id="KW-0436">Ligase</keyword>